<dbReference type="InterPro" id="IPR038765">
    <property type="entry name" value="Papain-like_cys_pep_sf"/>
</dbReference>
<gene>
    <name evidence="3" type="ORF">J7T54_000792</name>
</gene>
<feature type="compositionally biased region" description="Polar residues" evidence="1">
    <location>
        <begin position="23"/>
        <end position="34"/>
    </location>
</feature>
<dbReference type="InterPro" id="IPR001394">
    <property type="entry name" value="Peptidase_C19_UCH"/>
</dbReference>
<name>A0A9P9XVI9_9HYPO</name>
<dbReference type="GO" id="GO:0016579">
    <property type="term" value="P:protein deubiquitination"/>
    <property type="evidence" value="ECO:0007669"/>
    <property type="project" value="InterPro"/>
</dbReference>
<dbReference type="OrthoDB" id="420187at2759"/>
<keyword evidence="3" id="KW-0378">Hydrolase</keyword>
<evidence type="ECO:0000313" key="4">
    <source>
        <dbReference type="Proteomes" id="UP001055219"/>
    </source>
</evidence>
<evidence type="ECO:0000256" key="1">
    <source>
        <dbReference type="SAM" id="MobiDB-lite"/>
    </source>
</evidence>
<keyword evidence="4" id="KW-1185">Reference proteome</keyword>
<proteinExistence type="predicted"/>
<feature type="region of interest" description="Disordered" evidence="1">
    <location>
        <begin position="1"/>
        <end position="117"/>
    </location>
</feature>
<dbReference type="SUPFAM" id="SSF54001">
    <property type="entry name" value="Cysteine proteinases"/>
    <property type="match status" value="1"/>
</dbReference>
<dbReference type="InterPro" id="IPR021905">
    <property type="entry name" value="DUF3517"/>
</dbReference>
<evidence type="ECO:0000313" key="3">
    <source>
        <dbReference type="EMBL" id="KAI6778403.1"/>
    </source>
</evidence>
<organism evidence="3 4">
    <name type="scientific">Emericellopsis cladophorae</name>
    <dbReference type="NCBI Taxonomy" id="2686198"/>
    <lineage>
        <taxon>Eukaryota</taxon>
        <taxon>Fungi</taxon>
        <taxon>Dikarya</taxon>
        <taxon>Ascomycota</taxon>
        <taxon>Pezizomycotina</taxon>
        <taxon>Sordariomycetes</taxon>
        <taxon>Hypocreomycetidae</taxon>
        <taxon>Hypocreales</taxon>
        <taxon>Bionectriaceae</taxon>
        <taxon>Emericellopsis</taxon>
    </lineage>
</organism>
<reference evidence="3" key="2">
    <citation type="submission" date="2022-07" db="EMBL/GenBank/DDBJ databases">
        <authorList>
            <person name="Goncalves M.F.M."/>
            <person name="Hilario S."/>
            <person name="Van De Peer Y."/>
            <person name="Esteves A.C."/>
            <person name="Alves A."/>
        </authorList>
    </citation>
    <scope>NUCLEOTIDE SEQUENCE</scope>
    <source>
        <strain evidence="3">MUM 19.33</strain>
    </source>
</reference>
<dbReference type="PANTHER" id="PTHR24006:SF827">
    <property type="entry name" value="UBIQUITIN CARBOXYL-TERMINAL HYDROLASE 34"/>
    <property type="match status" value="1"/>
</dbReference>
<comment type="caution">
    <text evidence="3">The sequence shown here is derived from an EMBL/GenBank/DDBJ whole genome shotgun (WGS) entry which is preliminary data.</text>
</comment>
<dbReference type="InterPro" id="IPR050164">
    <property type="entry name" value="Peptidase_C19"/>
</dbReference>
<evidence type="ECO:0000259" key="2">
    <source>
        <dbReference type="PROSITE" id="PS50235"/>
    </source>
</evidence>
<dbReference type="GO" id="GO:0004843">
    <property type="term" value="F:cysteine-type deubiquitinase activity"/>
    <property type="evidence" value="ECO:0007669"/>
    <property type="project" value="InterPro"/>
</dbReference>
<reference evidence="3" key="1">
    <citation type="journal article" date="2021" name="J Fungi (Basel)">
        <title>Genomic and Metabolomic Analyses of the Marine Fungus Emericellopsis cladophorae: Insights into Saltwater Adaptability Mechanisms and Its Biosynthetic Potential.</title>
        <authorList>
            <person name="Goncalves M.F.M."/>
            <person name="Hilario S."/>
            <person name="Van de Peer Y."/>
            <person name="Esteves A.C."/>
            <person name="Alves A."/>
        </authorList>
    </citation>
    <scope>NUCLEOTIDE SEQUENCE</scope>
    <source>
        <strain evidence="3">MUM 19.33</strain>
    </source>
</reference>
<dbReference type="EMBL" id="JAGIXG020000069">
    <property type="protein sequence ID" value="KAI6778403.1"/>
    <property type="molecule type" value="Genomic_DNA"/>
</dbReference>
<accession>A0A9P9XVI9</accession>
<sequence>MEPSNFQNGSPQQPAASPEPSSTRPNPFNDSQITSRKRQRTSRSVESAERRSSASSSSVTLTEDDDVDMDGVPTTPKTPEGSTGSDRRPPETSSSNKAVTINLRKARSVSPSRSMSLEEQDLAQLITATGQPALLSTGTPDAPRESPQIEVIDDDSCEDEDEVQYISTQPLSYDLTREFPYRQPDEPAINTLHRLYNHLQNMRPEDDNVVVQSVEGWLRDAADHLLTPHGPQQHTADIVRMDPEFWVLLGDLVNHMVNRKGGPLHRWDAFRETTMSSYRLAGYLTMVMLNLDTRFLERLRHKIAAGRKPPIELLSIRHVISMAALHPAKPLLENDRQDIYNPSDHPADPQVVSQQTELMSTDGLVYLGEFFDKLIPVLSSDPSEMGQLVPYVAYLHSLLRDADATSSSRDHDEECAAQQNLARGHQHWLDIVRLLNETIEKRLSHIQCPVVRALVPKMMELLKITLTGPHSAAVAAMDKHRQLHPTLPPSFTADAVAYEWRFDTDLKFIKCGQMQLRVHAVMSMCLNLVAIFKQNPSQSPILRHMGEYLLRSNLMDYIMGPNSHPELIQECANIIGFLFVTKLYTQDHTDRLWQCLTASADARFSEALMRALPSILHVLGEEELCQFLSKLEATSAEQLTGPVRAAWSFVMDHWFQKISQNPTKVTYQPYRLCIRLFREMYMRGTPRPTAELHGMIANCFDKFLRIVTDEVRGEIYRSCMDDLTQRRQTTLGSLWVLHMLAVRRSIFIYNLGQVPDKALAELYINEIADAVDAASSENSQPVLSGSANLPRREVLYYLISQHGSNIDHATAVRLWENTVGHRTLCARDREAGWKILQNFASLGNPNAFVQECLTKHIGSLPPECYCDGALQFIKQETLAQTKETDEFNLEDGDNVNNTCIEHLWRIVLGAPDKNLAERAMQVLAVEVYLDNTALQDCTPLKMRKVHSALIERCFQQLKAAANELTLASGEAHSDSDAVMELRGDRNTTKDAERLFLRSLHLLQHFLQEYQSRPRFAAPVLSSLVAKEPAATIAGESAQLHYQSFDNGHQTEVLPLEIGQKNTAASLLASIQEQTGFPNYGAFVKGQAFLPSEEDMRLSLDQLKLTNCLILVRKEHSGNEANLRFGPSCSHAQIEVMNHFRDLWQFLDLPEALALDTYHLLKQLPADMEVILGPVSSLPKTHDQLFPSGHYLRSLYAAHAFSAYKTLLDRMHVRELDAEDGVSDSRLALSHPYADIRSSVIAALVRALIDRESIVPSGDKLHKSLLASLLHALHIWLEDCGEVLEAYSFDSMGITSAEPIVAVLTETLASNDALALDVCRSGLAVILRLCLLDSAFCDRVSAQSDVVGILAKLLLSHSQKSFRQTTGEVLATFFKEQMQAIRSLSKPFAEMRLDTVRRVGKLVLPKLCQLIPEATNVPSRSEDFFQAILSLFSILPGRMADFVDMENLAVGVGELLLIQETTECVTNPLTCDNVLQGLVITLDICLKQDQSLARSDAFPRAGLCAIILELVKADDSVLADILHSLNEALPYIEPDEDLRYTFYDMPNPFDPSRALRASSGYVGLRNLANTCYLNSLVTQLFMNPEFRAFMLKAKQKSTTDSQHLLTETKKVFGYMQETYQRFVDPSALVYSIKTYENTHIDIGQQMDVDEFYNLIFDRWEGQMVDATERKNLRSFYGGQLVQQIKSQECDHISEVFEPFQAIQVDVQGKTCLQESLQAYIDGEMLEGDNQYKCSTCDRHVDAVKRSCLKDLPDNIIFHLKRFDFNLQTLQRNKVYGRFSFPLEIDLNPFTVEHLSDPSSSSEDKFELVGVLVHAGTAESGHYYSYARERPSGTQPPKWIEFNDESATPWDPALLEDATFGAAAEPGSNAKMYSAYMLFYQRKASLLRQQQETIEQALQLPLRVPMGNGLKEYILEDNTQLLRRHCLFEHSHATLVKSIFEHAATGLGMMHGDDELTVEGQTPMTTTSGISPVLLFDVALTHLDQVVTRRKDAPNFEIFSNALDKALSTSKEAAYIYYRYFHLRPHPFRAIVQRNHCARVRIETGAQFLRVVEHIALSTPSRYLSSSEYADSPNEIPVVRRSFEDTRALREDGVPVLRGVMDVVECMWRYFQSHPRSWNECFGFIHAWAEFGEREVAHLLSEDFLYRLVRIIAADDSDPELPENYARMLRNIERRRTVSYEEIIGTIEYLLRSMEPEIGPASITESASERLAEDPPFSWTSSEVSLLHYHPRHDGTSFFVERLIGIQQNPRATTSIVGWLASTSLPMSKTVHQTLQANLDPKESSDYLTAFLAAAADFVILSAYVDEAQRFLTFLATRTSRYDTVDLTLLLQFFVRVLGDPEADEDVVNHCIKIMPLWVPSLLIHGRETVQRATLRLVHRKLLIHWADDQIDDEVEQLRKDAAVIVYGLAVACMDHVSGIAAEGNQQLTQSSVELVLQLIEGCRQLVTEELMGAEAAARLDDMAQALALEIPHLVADDEIEEDHTDQDVAVP</sequence>
<dbReference type="GO" id="GO:0005829">
    <property type="term" value="C:cytosol"/>
    <property type="evidence" value="ECO:0007669"/>
    <property type="project" value="TreeGrafter"/>
</dbReference>
<dbReference type="Pfam" id="PF12030">
    <property type="entry name" value="DUF3517"/>
    <property type="match status" value="1"/>
</dbReference>
<dbReference type="RefSeq" id="XP_051359259.1">
    <property type="nucleotide sequence ID" value="XM_051509769.1"/>
</dbReference>
<feature type="domain" description="USP" evidence="2">
    <location>
        <begin position="1561"/>
        <end position="1881"/>
    </location>
</feature>
<feature type="compositionally biased region" description="Low complexity" evidence="1">
    <location>
        <begin position="10"/>
        <end position="22"/>
    </location>
</feature>
<dbReference type="PROSITE" id="PS50235">
    <property type="entry name" value="USP_3"/>
    <property type="match status" value="1"/>
</dbReference>
<dbReference type="InterPro" id="IPR028889">
    <property type="entry name" value="USP"/>
</dbReference>
<dbReference type="Gene3D" id="3.90.70.10">
    <property type="entry name" value="Cysteine proteinases"/>
    <property type="match status" value="1"/>
</dbReference>
<dbReference type="Proteomes" id="UP001055219">
    <property type="component" value="Unassembled WGS sequence"/>
</dbReference>
<dbReference type="PROSITE" id="PS00973">
    <property type="entry name" value="USP_2"/>
    <property type="match status" value="1"/>
</dbReference>
<protein>
    <submittedName>
        <fullName evidence="3">Ubiquitin carboxyl-terminal hydrolase 34</fullName>
    </submittedName>
</protein>
<dbReference type="GeneID" id="75827311"/>
<dbReference type="InterPro" id="IPR016024">
    <property type="entry name" value="ARM-type_fold"/>
</dbReference>
<dbReference type="InterPro" id="IPR018200">
    <property type="entry name" value="USP_CS"/>
</dbReference>
<feature type="compositionally biased region" description="Polar residues" evidence="1">
    <location>
        <begin position="75"/>
        <end position="84"/>
    </location>
</feature>
<dbReference type="PANTHER" id="PTHR24006">
    <property type="entry name" value="UBIQUITIN CARBOXYL-TERMINAL HYDROLASE"/>
    <property type="match status" value="1"/>
</dbReference>
<dbReference type="Pfam" id="PF00443">
    <property type="entry name" value="UCH"/>
    <property type="match status" value="1"/>
</dbReference>
<dbReference type="SUPFAM" id="SSF48371">
    <property type="entry name" value="ARM repeat"/>
    <property type="match status" value="1"/>
</dbReference>
<dbReference type="GO" id="GO:0005634">
    <property type="term" value="C:nucleus"/>
    <property type="evidence" value="ECO:0007669"/>
    <property type="project" value="TreeGrafter"/>
</dbReference>